<accession>A0A177B2T0</accession>
<sequence>MKQFTEIDDFIKSTQDKCYMLILCCIIFVILIVYLLRKYRNFNALLASFQDTVNQNSYRVIKYNETNLLLLQDLKKMNQKILHQNDNQEKLEIKLKQAKNDNILLNDQILNKNKKLEIQDNNLSVYNSTIKMLEKNQEKIEHEMLLKIQDLNSNELNYKSMEQDNYRLKQVNETMATELSEFKKQEKLLQSQIDFHQTEWDILNEAIQYSESKYFRLNSSKIFAISSYIVRPLVLFKDRKAISLPILLTFREEVFVIIDATADYFAEIVSN</sequence>
<dbReference type="EMBL" id="LWCA01000444">
    <property type="protein sequence ID" value="OAF68450.1"/>
    <property type="molecule type" value="Genomic_DNA"/>
</dbReference>
<protein>
    <submittedName>
        <fullName evidence="3">Uncharacterized protein</fullName>
    </submittedName>
</protein>
<organism evidence="3 4">
    <name type="scientific">Intoshia linei</name>
    <dbReference type="NCBI Taxonomy" id="1819745"/>
    <lineage>
        <taxon>Eukaryota</taxon>
        <taxon>Metazoa</taxon>
        <taxon>Spiralia</taxon>
        <taxon>Lophotrochozoa</taxon>
        <taxon>Mesozoa</taxon>
        <taxon>Orthonectida</taxon>
        <taxon>Rhopaluridae</taxon>
        <taxon>Intoshia</taxon>
    </lineage>
</organism>
<feature type="coiled-coil region" evidence="1">
    <location>
        <begin position="71"/>
        <end position="143"/>
    </location>
</feature>
<comment type="caution">
    <text evidence="3">The sequence shown here is derived from an EMBL/GenBank/DDBJ whole genome shotgun (WGS) entry which is preliminary data.</text>
</comment>
<keyword evidence="1" id="KW-0175">Coiled coil</keyword>
<name>A0A177B2T0_9BILA</name>
<dbReference type="Proteomes" id="UP000078046">
    <property type="component" value="Unassembled WGS sequence"/>
</dbReference>
<evidence type="ECO:0000256" key="2">
    <source>
        <dbReference type="SAM" id="Phobius"/>
    </source>
</evidence>
<evidence type="ECO:0000313" key="3">
    <source>
        <dbReference type="EMBL" id="OAF68450.1"/>
    </source>
</evidence>
<gene>
    <name evidence="3" type="ORF">A3Q56_03803</name>
</gene>
<keyword evidence="2" id="KW-1133">Transmembrane helix</keyword>
<evidence type="ECO:0000313" key="4">
    <source>
        <dbReference type="Proteomes" id="UP000078046"/>
    </source>
</evidence>
<keyword evidence="2" id="KW-0812">Transmembrane</keyword>
<evidence type="ECO:0000256" key="1">
    <source>
        <dbReference type="SAM" id="Coils"/>
    </source>
</evidence>
<keyword evidence="2" id="KW-0472">Membrane</keyword>
<feature type="transmembrane region" description="Helical" evidence="2">
    <location>
        <begin position="19"/>
        <end position="36"/>
    </location>
</feature>
<keyword evidence="4" id="KW-1185">Reference proteome</keyword>
<proteinExistence type="predicted"/>
<reference evidence="3 4" key="1">
    <citation type="submission" date="2016-04" db="EMBL/GenBank/DDBJ databases">
        <title>The genome of Intoshia linei affirms orthonectids as highly simplified spiralians.</title>
        <authorList>
            <person name="Mikhailov K.V."/>
            <person name="Slusarev G.S."/>
            <person name="Nikitin M.A."/>
            <person name="Logacheva M.D."/>
            <person name="Penin A."/>
            <person name="Aleoshin V."/>
            <person name="Panchin Y.V."/>
        </authorList>
    </citation>
    <scope>NUCLEOTIDE SEQUENCE [LARGE SCALE GENOMIC DNA]</scope>
    <source>
        <strain evidence="3">Intl2013</strain>
        <tissue evidence="3">Whole animal</tissue>
    </source>
</reference>
<dbReference type="AlphaFoldDB" id="A0A177B2T0"/>